<dbReference type="GO" id="GO:0017176">
    <property type="term" value="F:phosphatidylinositol N-acetylglucosaminyltransferase activity"/>
    <property type="evidence" value="ECO:0007669"/>
    <property type="project" value="UniProtKB-EC"/>
</dbReference>
<keyword evidence="7" id="KW-1133">Transmembrane helix</keyword>
<dbReference type="FunFam" id="3.40.50.2000:FF:000148">
    <property type="entry name" value="Phosphatidylinositol N-acetylglucosaminyltransferase subunit A"/>
    <property type="match status" value="1"/>
</dbReference>
<comment type="pathway">
    <text evidence="1">Glycolipid biosynthesis; glycosylphosphatidylinositol-anchor biosynthesis.</text>
</comment>
<evidence type="ECO:0000256" key="7">
    <source>
        <dbReference type="SAM" id="Phobius"/>
    </source>
</evidence>
<evidence type="ECO:0000256" key="1">
    <source>
        <dbReference type="ARBA" id="ARBA00004687"/>
    </source>
</evidence>
<feature type="domain" description="Glycosyl transferase family 1" evidence="8">
    <location>
        <begin position="197"/>
        <end position="342"/>
    </location>
</feature>
<evidence type="ECO:0000256" key="6">
    <source>
        <dbReference type="ARBA" id="ARBA00032160"/>
    </source>
</evidence>
<keyword evidence="11" id="KW-1185">Reference proteome</keyword>
<dbReference type="PANTHER" id="PTHR45871:SF1">
    <property type="entry name" value="PHOSPHATIDYLINOSITOL N-ACETYLGLUCOSAMINYLTRANSFERASE SUBUNIT A"/>
    <property type="match status" value="1"/>
</dbReference>
<dbReference type="Pfam" id="PF08288">
    <property type="entry name" value="PIGA"/>
    <property type="match status" value="1"/>
</dbReference>
<gene>
    <name evidence="10" type="ORF">JTE90_004805</name>
</gene>
<evidence type="ECO:0000256" key="4">
    <source>
        <dbReference type="ARBA" id="ARBA00022676"/>
    </source>
</evidence>
<protein>
    <recommendedName>
        <fullName evidence="2">phosphatidylinositol N-acetylglucosaminyltransferase</fullName>
        <ecNumber evidence="2">2.4.1.198</ecNumber>
    </recommendedName>
    <alternativeName>
        <fullName evidence="6">GlcNAc-PI synthesis protein</fullName>
    </alternativeName>
</protein>
<organism evidence="10 11">
    <name type="scientific">Oedothorax gibbosus</name>
    <dbReference type="NCBI Taxonomy" id="931172"/>
    <lineage>
        <taxon>Eukaryota</taxon>
        <taxon>Metazoa</taxon>
        <taxon>Ecdysozoa</taxon>
        <taxon>Arthropoda</taxon>
        <taxon>Chelicerata</taxon>
        <taxon>Arachnida</taxon>
        <taxon>Araneae</taxon>
        <taxon>Araneomorphae</taxon>
        <taxon>Entelegynae</taxon>
        <taxon>Araneoidea</taxon>
        <taxon>Linyphiidae</taxon>
        <taxon>Erigoninae</taxon>
        <taxon>Oedothorax</taxon>
    </lineage>
</organism>
<dbReference type="GO" id="GO:0006506">
    <property type="term" value="P:GPI anchor biosynthetic process"/>
    <property type="evidence" value="ECO:0007669"/>
    <property type="project" value="UniProtKB-KW"/>
</dbReference>
<reference evidence="10 11" key="1">
    <citation type="journal article" date="2022" name="Nat. Ecol. Evol.">
        <title>A masculinizing supergene underlies an exaggerated male reproductive morph in a spider.</title>
        <authorList>
            <person name="Hendrickx F."/>
            <person name="De Corte Z."/>
            <person name="Sonet G."/>
            <person name="Van Belleghem S.M."/>
            <person name="Kostlbacher S."/>
            <person name="Vangestel C."/>
        </authorList>
    </citation>
    <scope>NUCLEOTIDE SEQUENCE [LARGE SCALE GENOMIC DNA]</scope>
    <source>
        <strain evidence="10">W744_W776</strain>
    </source>
</reference>
<keyword evidence="5" id="KW-0808">Transferase</keyword>
<dbReference type="Pfam" id="PF00534">
    <property type="entry name" value="Glycos_transf_1"/>
    <property type="match status" value="1"/>
</dbReference>
<dbReference type="EC" id="2.4.1.198" evidence="2"/>
<keyword evidence="3" id="KW-0337">GPI-anchor biosynthesis</keyword>
<dbReference type="SUPFAM" id="SSF53756">
    <property type="entry name" value="UDP-Glycosyltransferase/glycogen phosphorylase"/>
    <property type="match status" value="1"/>
</dbReference>
<proteinExistence type="predicted"/>
<evidence type="ECO:0000256" key="2">
    <source>
        <dbReference type="ARBA" id="ARBA00012420"/>
    </source>
</evidence>
<feature type="transmembrane region" description="Helical" evidence="7">
    <location>
        <begin position="395"/>
        <end position="417"/>
    </location>
</feature>
<dbReference type="Proteomes" id="UP000827092">
    <property type="component" value="Unassembled WGS sequence"/>
</dbReference>
<name>A0AAV6VI25_9ARAC</name>
<evidence type="ECO:0000259" key="9">
    <source>
        <dbReference type="Pfam" id="PF08288"/>
    </source>
</evidence>
<accession>A0AAV6VI25</accession>
<evidence type="ECO:0000313" key="11">
    <source>
        <dbReference type="Proteomes" id="UP000827092"/>
    </source>
</evidence>
<dbReference type="CDD" id="cd03796">
    <property type="entry name" value="GT4_PIG-A-like"/>
    <property type="match status" value="1"/>
</dbReference>
<dbReference type="FunFam" id="3.40.50.2000:FF:000026">
    <property type="entry name" value="Phosphatidylinositol N-acetylglucosaminyltransferase subunit A"/>
    <property type="match status" value="1"/>
</dbReference>
<keyword evidence="7" id="KW-0472">Membrane</keyword>
<keyword evidence="7" id="KW-0812">Transmembrane</keyword>
<dbReference type="EMBL" id="JAFNEN010000078">
    <property type="protein sequence ID" value="KAG8195801.1"/>
    <property type="molecule type" value="Genomic_DNA"/>
</dbReference>
<evidence type="ECO:0000259" key="8">
    <source>
        <dbReference type="Pfam" id="PF00534"/>
    </source>
</evidence>
<sequence length="433" mass="48713">MQKIKHRICMVSDFFYPNTGGVESHIYQLAQCLLRKGHKVIVITHAYGNRKGIRYLTNGLKVYYMPVWVVYNQCTLPTLFTTFPLIRYTLLRERITIVHGHSAFSALAHEAMLHAKTMGLKTVFTDHSLFGFADASAIITNKLLQMTLCVCNHVICVSHTGKENTALRANVRPDVISVIPNAVDTVIFKPDLNKPIDSKITIVVISRLVYRKGIDLLAGIIPIICEKYPNVTFLIGGDGPKRIVLEEVRERYQLQERVVLLGAVKHENVRDVLVKGDIYLNASLTEAFCIAILEAACCGLQVVSTSVGGVPEVLPPDLVWLTEPSVKGLLNGLEQAMQDRRDKKIVSPEVAHKRLSKMYQWDDVALRVEKIYNQVTNEEVDSLSSRLKKFWSQGYIAGAFFMLLQAIEHLLFLLLSWQVPESIIDKALEVSTK</sequence>
<dbReference type="AlphaFoldDB" id="A0AAV6VI25"/>
<dbReference type="InterPro" id="IPR039507">
    <property type="entry name" value="PIG-A/GPI3"/>
</dbReference>
<dbReference type="Gene3D" id="3.40.50.2000">
    <property type="entry name" value="Glycogen Phosphorylase B"/>
    <property type="match status" value="2"/>
</dbReference>
<comment type="caution">
    <text evidence="10">The sequence shown here is derived from an EMBL/GenBank/DDBJ whole genome shotgun (WGS) entry which is preliminary data.</text>
</comment>
<dbReference type="GO" id="GO:0000506">
    <property type="term" value="C:glycosylphosphatidylinositol-N-acetylglucosaminyltransferase (GPI-GnT) complex"/>
    <property type="evidence" value="ECO:0007669"/>
    <property type="project" value="InterPro"/>
</dbReference>
<keyword evidence="4" id="KW-0328">Glycosyltransferase</keyword>
<dbReference type="PANTHER" id="PTHR45871">
    <property type="entry name" value="N-ACETYLGLUCOSAMINYL-PHOSPHATIDYLINOSITOL BIOSYNTHETIC PROTEIN"/>
    <property type="match status" value="1"/>
</dbReference>
<feature type="domain" description="PIGA GPI anchor biosynthesis" evidence="9">
    <location>
        <begin position="45"/>
        <end position="134"/>
    </location>
</feature>
<dbReference type="InterPro" id="IPR013234">
    <property type="entry name" value="PIGA_GPI_anchor_biosynthesis"/>
</dbReference>
<evidence type="ECO:0000313" key="10">
    <source>
        <dbReference type="EMBL" id="KAG8195801.1"/>
    </source>
</evidence>
<dbReference type="InterPro" id="IPR001296">
    <property type="entry name" value="Glyco_trans_1"/>
</dbReference>
<evidence type="ECO:0000256" key="5">
    <source>
        <dbReference type="ARBA" id="ARBA00022679"/>
    </source>
</evidence>
<evidence type="ECO:0000256" key="3">
    <source>
        <dbReference type="ARBA" id="ARBA00022502"/>
    </source>
</evidence>